<proteinExistence type="predicted"/>
<protein>
    <submittedName>
        <fullName evidence="1">Uncharacterized protein</fullName>
    </submittedName>
</protein>
<evidence type="ECO:0000313" key="2">
    <source>
        <dbReference type="Proteomes" id="UP000887013"/>
    </source>
</evidence>
<comment type="caution">
    <text evidence="1">The sequence shown here is derived from an EMBL/GenBank/DDBJ whole genome shotgun (WGS) entry which is preliminary data.</text>
</comment>
<organism evidence="1 2">
    <name type="scientific">Nephila pilipes</name>
    <name type="common">Giant wood spider</name>
    <name type="synonym">Nephila maculata</name>
    <dbReference type="NCBI Taxonomy" id="299642"/>
    <lineage>
        <taxon>Eukaryota</taxon>
        <taxon>Metazoa</taxon>
        <taxon>Ecdysozoa</taxon>
        <taxon>Arthropoda</taxon>
        <taxon>Chelicerata</taxon>
        <taxon>Arachnida</taxon>
        <taxon>Araneae</taxon>
        <taxon>Araneomorphae</taxon>
        <taxon>Entelegynae</taxon>
        <taxon>Araneoidea</taxon>
        <taxon>Nephilidae</taxon>
        <taxon>Nephila</taxon>
    </lineage>
</organism>
<dbReference type="Proteomes" id="UP000887013">
    <property type="component" value="Unassembled WGS sequence"/>
</dbReference>
<dbReference type="EMBL" id="BMAW01097304">
    <property type="protein sequence ID" value="GFS79046.1"/>
    <property type="molecule type" value="Genomic_DNA"/>
</dbReference>
<gene>
    <name evidence="1" type="primary">AVEN_105549_1</name>
    <name evidence="1" type="ORF">NPIL_23241</name>
</gene>
<sequence length="122" mass="12983">MAQAPSQQIQVIPQHLPSTQHQYVSQIIIPGNVALQPGSIGTTALQSLGSASGVSLQLQAKQAMDSKTNCIQNTQSFQNAVLLQPKGPFSAVQNHIHLKQLPARTPLASQASGSIYNHPQLI</sequence>
<name>A0A8X6MUW2_NEPPI</name>
<evidence type="ECO:0000313" key="1">
    <source>
        <dbReference type="EMBL" id="GFS79046.1"/>
    </source>
</evidence>
<reference evidence="1" key="1">
    <citation type="submission" date="2020-08" db="EMBL/GenBank/DDBJ databases">
        <title>Multicomponent nature underlies the extraordinary mechanical properties of spider dragline silk.</title>
        <authorList>
            <person name="Kono N."/>
            <person name="Nakamura H."/>
            <person name="Mori M."/>
            <person name="Yoshida Y."/>
            <person name="Ohtoshi R."/>
            <person name="Malay A.D."/>
            <person name="Moran D.A.P."/>
            <person name="Tomita M."/>
            <person name="Numata K."/>
            <person name="Arakawa K."/>
        </authorList>
    </citation>
    <scope>NUCLEOTIDE SEQUENCE</scope>
</reference>
<dbReference type="OrthoDB" id="6435702at2759"/>
<keyword evidence="2" id="KW-1185">Reference proteome</keyword>
<accession>A0A8X6MUW2</accession>
<dbReference type="AlphaFoldDB" id="A0A8X6MUW2"/>
<feature type="non-terminal residue" evidence="1">
    <location>
        <position position="1"/>
    </location>
</feature>